<evidence type="ECO:0000313" key="4">
    <source>
        <dbReference type="Proteomes" id="UP000006512"/>
    </source>
</evidence>
<evidence type="ECO:0000313" key="3">
    <source>
        <dbReference type="EMBL" id="EGF89726.1"/>
    </source>
</evidence>
<feature type="transmembrane region" description="Helical" evidence="1">
    <location>
        <begin position="198"/>
        <end position="217"/>
    </location>
</feature>
<feature type="transmembrane region" description="Helical" evidence="1">
    <location>
        <begin position="74"/>
        <end position="93"/>
    </location>
</feature>
<dbReference type="eggNOG" id="ENOG502ZC42">
    <property type="taxonomic scope" value="Bacteria"/>
</dbReference>
<feature type="chain" id="PRO_5003321084" evidence="2">
    <location>
        <begin position="28"/>
        <end position="259"/>
    </location>
</feature>
<accession>F4QSK6</accession>
<dbReference type="Proteomes" id="UP000006512">
    <property type="component" value="Unassembled WGS sequence"/>
</dbReference>
<organism evidence="3 4">
    <name type="scientific">Asticcacaulis biprosthecium C19</name>
    <dbReference type="NCBI Taxonomy" id="715226"/>
    <lineage>
        <taxon>Bacteria</taxon>
        <taxon>Pseudomonadati</taxon>
        <taxon>Pseudomonadota</taxon>
        <taxon>Alphaproteobacteria</taxon>
        <taxon>Caulobacterales</taxon>
        <taxon>Caulobacteraceae</taxon>
        <taxon>Asticcacaulis</taxon>
    </lineage>
</organism>
<dbReference type="EMBL" id="GL883080">
    <property type="protein sequence ID" value="EGF89726.1"/>
    <property type="molecule type" value="Genomic_DNA"/>
</dbReference>
<keyword evidence="1" id="KW-0472">Membrane</keyword>
<gene>
    <name evidence="3" type="ORF">ABI_41490</name>
</gene>
<keyword evidence="4" id="KW-1185">Reference proteome</keyword>
<feature type="transmembrane region" description="Helical" evidence="1">
    <location>
        <begin position="147"/>
        <end position="169"/>
    </location>
</feature>
<keyword evidence="2" id="KW-0732">Signal</keyword>
<evidence type="ECO:0000256" key="1">
    <source>
        <dbReference type="SAM" id="Phobius"/>
    </source>
</evidence>
<reference evidence="4" key="1">
    <citation type="submission" date="2011-03" db="EMBL/GenBank/DDBJ databases">
        <title>Draft genome sequence of Brevundimonas diminuta.</title>
        <authorList>
            <person name="Brown P.J.B."/>
            <person name="Buechlein A."/>
            <person name="Hemmerich C."/>
            <person name="Brun Y.V."/>
        </authorList>
    </citation>
    <scope>NUCLEOTIDE SEQUENCE [LARGE SCALE GENOMIC DNA]</scope>
    <source>
        <strain evidence="4">C19</strain>
    </source>
</reference>
<protein>
    <submittedName>
        <fullName evidence="3">Putative membrane protein</fullName>
    </submittedName>
</protein>
<feature type="transmembrane region" description="Helical" evidence="1">
    <location>
        <begin position="113"/>
        <end position="135"/>
    </location>
</feature>
<feature type="transmembrane region" description="Helical" evidence="1">
    <location>
        <begin position="43"/>
        <end position="62"/>
    </location>
</feature>
<dbReference type="HOGENOM" id="CLU_076890_0_0_5"/>
<proteinExistence type="predicted"/>
<dbReference type="OrthoDB" id="343560at2"/>
<keyword evidence="1" id="KW-0812">Transmembrane</keyword>
<dbReference type="PROSITE" id="PS51257">
    <property type="entry name" value="PROKAR_LIPOPROTEIN"/>
    <property type="match status" value="1"/>
</dbReference>
<sequence length="259" mass="28019">MTPLQKKLTSTAVALSACFVAMSVAQAFDHRLLDGVNLWVKPAKFALSLAVLAATQAIYLHFTRPERQSLWHMAFVRWGLIVPAIFELGYISFQAALGQPSHFFVSDAFHGLMYTLMGVAAVIILFTLLPVAYEIARHPVAGTRSDLRFALVAAPILTVVLVMATAGYMSMQQGHAVGTEGGHFPLFGWNRIGGDLRVSHFFSLHIHQALPLLALLVSGLPRALCWGAVVAGTVAYAALCLWTFTEALAGLPFLPGLFS</sequence>
<dbReference type="STRING" id="715226.ABI_41490"/>
<name>F4QSK6_9CAUL</name>
<keyword evidence="1" id="KW-1133">Transmembrane helix</keyword>
<feature type="transmembrane region" description="Helical" evidence="1">
    <location>
        <begin position="224"/>
        <end position="244"/>
    </location>
</feature>
<evidence type="ECO:0000256" key="2">
    <source>
        <dbReference type="SAM" id="SignalP"/>
    </source>
</evidence>
<dbReference type="RefSeq" id="WP_006274921.1">
    <property type="nucleotide sequence ID" value="NZ_GL883080.1"/>
</dbReference>
<feature type="signal peptide" evidence="2">
    <location>
        <begin position="1"/>
        <end position="27"/>
    </location>
</feature>
<dbReference type="AlphaFoldDB" id="F4QSK6"/>